<name>A0ABD1N342_9FABA</name>
<keyword evidence="2" id="KW-1185">Reference proteome</keyword>
<gene>
    <name evidence="1" type="ORF">Fmac_003728</name>
</gene>
<proteinExistence type="predicted"/>
<sequence>MCRMNFTGLRLELIIFGNILLRKRSITLCNIITIHSLEFTPMEIGQPSKSLPEIF</sequence>
<accession>A0ABD1N342</accession>
<protein>
    <submittedName>
        <fullName evidence="1">Uncharacterized protein</fullName>
    </submittedName>
</protein>
<dbReference type="EMBL" id="JBGMDY010000002">
    <property type="protein sequence ID" value="KAL2342443.1"/>
    <property type="molecule type" value="Genomic_DNA"/>
</dbReference>
<dbReference type="Proteomes" id="UP001603857">
    <property type="component" value="Unassembled WGS sequence"/>
</dbReference>
<evidence type="ECO:0000313" key="1">
    <source>
        <dbReference type="EMBL" id="KAL2342443.1"/>
    </source>
</evidence>
<reference evidence="1 2" key="1">
    <citation type="submission" date="2024-08" db="EMBL/GenBank/DDBJ databases">
        <title>Insights into the chromosomal genome structure of Flemingia macrophylla.</title>
        <authorList>
            <person name="Ding Y."/>
            <person name="Zhao Y."/>
            <person name="Bi W."/>
            <person name="Wu M."/>
            <person name="Zhao G."/>
            <person name="Gong Y."/>
            <person name="Li W."/>
            <person name="Zhang P."/>
        </authorList>
    </citation>
    <scope>NUCLEOTIDE SEQUENCE [LARGE SCALE GENOMIC DNA]</scope>
    <source>
        <strain evidence="1">DYQJB</strain>
        <tissue evidence="1">Leaf</tissue>
    </source>
</reference>
<dbReference type="AlphaFoldDB" id="A0ABD1N342"/>
<organism evidence="1 2">
    <name type="scientific">Flemingia macrophylla</name>
    <dbReference type="NCBI Taxonomy" id="520843"/>
    <lineage>
        <taxon>Eukaryota</taxon>
        <taxon>Viridiplantae</taxon>
        <taxon>Streptophyta</taxon>
        <taxon>Embryophyta</taxon>
        <taxon>Tracheophyta</taxon>
        <taxon>Spermatophyta</taxon>
        <taxon>Magnoliopsida</taxon>
        <taxon>eudicotyledons</taxon>
        <taxon>Gunneridae</taxon>
        <taxon>Pentapetalae</taxon>
        <taxon>rosids</taxon>
        <taxon>fabids</taxon>
        <taxon>Fabales</taxon>
        <taxon>Fabaceae</taxon>
        <taxon>Papilionoideae</taxon>
        <taxon>50 kb inversion clade</taxon>
        <taxon>NPAAA clade</taxon>
        <taxon>indigoferoid/millettioid clade</taxon>
        <taxon>Phaseoleae</taxon>
        <taxon>Flemingia</taxon>
    </lineage>
</organism>
<evidence type="ECO:0000313" key="2">
    <source>
        <dbReference type="Proteomes" id="UP001603857"/>
    </source>
</evidence>
<comment type="caution">
    <text evidence="1">The sequence shown here is derived from an EMBL/GenBank/DDBJ whole genome shotgun (WGS) entry which is preliminary data.</text>
</comment>